<reference evidence="6" key="1">
    <citation type="journal article" date="2019" name="Int. J. Syst. Evol. Microbiol.">
        <title>The Global Catalogue of Microorganisms (GCM) 10K type strain sequencing project: providing services to taxonomists for standard genome sequencing and annotation.</title>
        <authorList>
            <consortium name="The Broad Institute Genomics Platform"/>
            <consortium name="The Broad Institute Genome Sequencing Center for Infectious Disease"/>
            <person name="Wu L."/>
            <person name="Ma J."/>
        </authorList>
    </citation>
    <scope>NUCLEOTIDE SEQUENCE [LARGE SCALE GENOMIC DNA]</scope>
    <source>
        <strain evidence="6">CCUG 60524</strain>
    </source>
</reference>
<organism evidence="5 6">
    <name type="scientific">Tropicimonas aquimaris</name>
    <dbReference type="NCBI Taxonomy" id="914152"/>
    <lineage>
        <taxon>Bacteria</taxon>
        <taxon>Pseudomonadati</taxon>
        <taxon>Pseudomonadota</taxon>
        <taxon>Alphaproteobacteria</taxon>
        <taxon>Rhodobacterales</taxon>
        <taxon>Roseobacteraceae</taxon>
        <taxon>Tropicimonas</taxon>
    </lineage>
</organism>
<proteinExistence type="inferred from homology"/>
<evidence type="ECO:0000256" key="2">
    <source>
        <dbReference type="SAM" id="MobiDB-lite"/>
    </source>
</evidence>
<dbReference type="PANTHER" id="PTHR30469">
    <property type="entry name" value="MULTIDRUG RESISTANCE PROTEIN MDTA"/>
    <property type="match status" value="1"/>
</dbReference>
<feature type="compositionally biased region" description="Low complexity" evidence="2">
    <location>
        <begin position="378"/>
        <end position="417"/>
    </location>
</feature>
<feature type="region of interest" description="Disordered" evidence="2">
    <location>
        <begin position="364"/>
        <end position="417"/>
    </location>
</feature>
<feature type="compositionally biased region" description="Low complexity" evidence="2">
    <location>
        <begin position="34"/>
        <end position="44"/>
    </location>
</feature>
<dbReference type="InterPro" id="IPR006143">
    <property type="entry name" value="RND_pump_MFP"/>
</dbReference>
<dbReference type="NCBIfam" id="TIGR01730">
    <property type="entry name" value="RND_mfp"/>
    <property type="match status" value="1"/>
</dbReference>
<feature type="compositionally biased region" description="Gly residues" evidence="2">
    <location>
        <begin position="45"/>
        <end position="56"/>
    </location>
</feature>
<evidence type="ECO:0000313" key="5">
    <source>
        <dbReference type="EMBL" id="MFD0982467.1"/>
    </source>
</evidence>
<dbReference type="RefSeq" id="WP_386078460.1">
    <property type="nucleotide sequence ID" value="NZ_JBHTJT010000056.1"/>
</dbReference>
<evidence type="ECO:0000259" key="4">
    <source>
        <dbReference type="Pfam" id="PF25954"/>
    </source>
</evidence>
<dbReference type="Proteomes" id="UP001597108">
    <property type="component" value="Unassembled WGS sequence"/>
</dbReference>
<protein>
    <submittedName>
        <fullName evidence="5">Efflux RND transporter periplasmic adaptor subunit</fullName>
    </submittedName>
</protein>
<evidence type="ECO:0000259" key="3">
    <source>
        <dbReference type="Pfam" id="PF25917"/>
    </source>
</evidence>
<evidence type="ECO:0000256" key="1">
    <source>
        <dbReference type="ARBA" id="ARBA00009477"/>
    </source>
</evidence>
<dbReference type="InterPro" id="IPR058625">
    <property type="entry name" value="MdtA-like_BSH"/>
</dbReference>
<keyword evidence="6" id="KW-1185">Reference proteome</keyword>
<comment type="similarity">
    <text evidence="1">Belongs to the membrane fusion protein (MFP) (TC 8.A.1) family.</text>
</comment>
<dbReference type="SUPFAM" id="SSF111369">
    <property type="entry name" value="HlyD-like secretion proteins"/>
    <property type="match status" value="1"/>
</dbReference>
<dbReference type="Pfam" id="PF25917">
    <property type="entry name" value="BSH_RND"/>
    <property type="match status" value="1"/>
</dbReference>
<gene>
    <name evidence="5" type="ORF">ACFQ2S_22775</name>
</gene>
<dbReference type="Gene3D" id="2.40.420.20">
    <property type="match status" value="1"/>
</dbReference>
<dbReference type="Gene3D" id="2.40.30.170">
    <property type="match status" value="1"/>
</dbReference>
<dbReference type="PANTHER" id="PTHR30469:SF11">
    <property type="entry name" value="BLL4320 PROTEIN"/>
    <property type="match status" value="1"/>
</dbReference>
<dbReference type="EMBL" id="JBHTJT010000056">
    <property type="protein sequence ID" value="MFD0982467.1"/>
    <property type="molecule type" value="Genomic_DNA"/>
</dbReference>
<comment type="caution">
    <text evidence="5">The sequence shown here is derived from an EMBL/GenBank/DDBJ whole genome shotgun (WGS) entry which is preliminary data.</text>
</comment>
<sequence>MKRILSLLLGVAIVAAAWIYTFGMPGETDAERVAGAGSQQAAGARPGGGGPRGGGGPTVVTLADVEVSPFVDTFRSVGTAKAKANVRVESEVSGQVRQVHFGANEEVAAGDPLVSLDDRVEQIALRSAMASLSEARSTLERYTTLRQSNSGVVSAVAETEASTQVEIAEANLARAEYDLEQKTIRAPISGMLGLTDVEPGAFLAAGTPIVTITDQSVLSIEFGLPDRAAGIVEVGQTVRLTTGSLPGRVFQGVIEGFDRQIDSTTRTVKVRARVENPDGYMLPGMIFNVILDTQNEPLPSVSANAITWGRDGASVWVVENGVARSQSVAIRHRSEDRVWLDAELVPGQQIVVEGVQKMREGAEVGTAADMAAPRREAPAGSAGEAEAGAASAAESPRPARVASAEAAPGASAEGSAN</sequence>
<feature type="region of interest" description="Disordered" evidence="2">
    <location>
        <begin position="32"/>
        <end position="56"/>
    </location>
</feature>
<accession>A0ABW3IWA7</accession>
<dbReference type="InterPro" id="IPR058792">
    <property type="entry name" value="Beta-barrel_RND_2"/>
</dbReference>
<name>A0ABW3IWA7_9RHOB</name>
<evidence type="ECO:0000313" key="6">
    <source>
        <dbReference type="Proteomes" id="UP001597108"/>
    </source>
</evidence>
<feature type="domain" description="Multidrug resistance protein MdtA-like barrel-sandwich hybrid" evidence="3">
    <location>
        <begin position="86"/>
        <end position="214"/>
    </location>
</feature>
<dbReference type="Gene3D" id="2.40.50.100">
    <property type="match status" value="1"/>
</dbReference>
<dbReference type="Gene3D" id="1.10.287.470">
    <property type="entry name" value="Helix hairpin bin"/>
    <property type="match status" value="1"/>
</dbReference>
<feature type="domain" description="CusB-like beta-barrel" evidence="4">
    <location>
        <begin position="221"/>
        <end position="294"/>
    </location>
</feature>
<dbReference type="Pfam" id="PF25954">
    <property type="entry name" value="Beta-barrel_RND_2"/>
    <property type="match status" value="1"/>
</dbReference>